<name>A0A9P1DV14_9DINO</name>
<evidence type="ECO:0000313" key="2">
    <source>
        <dbReference type="EMBL" id="CAL4804151.1"/>
    </source>
</evidence>
<comment type="caution">
    <text evidence="1">The sequence shown here is derived from an EMBL/GenBank/DDBJ whole genome shotgun (WGS) entry which is preliminary data.</text>
</comment>
<gene>
    <name evidence="1" type="ORF">C1SCF055_LOCUS41537</name>
</gene>
<dbReference type="Proteomes" id="UP001152797">
    <property type="component" value="Unassembled WGS sequence"/>
</dbReference>
<accession>A0A9P1DV14</accession>
<organism evidence="1">
    <name type="scientific">Cladocopium goreaui</name>
    <dbReference type="NCBI Taxonomy" id="2562237"/>
    <lineage>
        <taxon>Eukaryota</taxon>
        <taxon>Sar</taxon>
        <taxon>Alveolata</taxon>
        <taxon>Dinophyceae</taxon>
        <taxon>Suessiales</taxon>
        <taxon>Symbiodiniaceae</taxon>
        <taxon>Cladocopium</taxon>
    </lineage>
</organism>
<reference evidence="2 3" key="2">
    <citation type="submission" date="2024-05" db="EMBL/GenBank/DDBJ databases">
        <authorList>
            <person name="Chen Y."/>
            <person name="Shah S."/>
            <person name="Dougan E. K."/>
            <person name="Thang M."/>
            <person name="Chan C."/>
        </authorList>
    </citation>
    <scope>NUCLEOTIDE SEQUENCE [LARGE SCALE GENOMIC DNA]</scope>
</reference>
<dbReference type="EMBL" id="CAMXCT030006605">
    <property type="protein sequence ID" value="CAL4804151.1"/>
    <property type="molecule type" value="Genomic_DNA"/>
</dbReference>
<keyword evidence="3" id="KW-1185">Reference proteome</keyword>
<dbReference type="EMBL" id="CAMXCT020006605">
    <property type="protein sequence ID" value="CAL1170214.1"/>
    <property type="molecule type" value="Genomic_DNA"/>
</dbReference>
<sequence>MKKGSADTRCSDTIATFQTGADVDHLTVSGMLSAGPAISAADPIAMRSCGVRPWRLAAFPMRRGLTGGQSKDRRAKNQNGKSLLLMEEILHHLGWLKPYK</sequence>
<evidence type="ECO:0000313" key="3">
    <source>
        <dbReference type="Proteomes" id="UP001152797"/>
    </source>
</evidence>
<dbReference type="EMBL" id="CAMXCT010006605">
    <property type="protein sequence ID" value="CAI4016839.1"/>
    <property type="molecule type" value="Genomic_DNA"/>
</dbReference>
<proteinExistence type="predicted"/>
<dbReference type="AlphaFoldDB" id="A0A9P1DV14"/>
<protein>
    <submittedName>
        <fullName evidence="1">Uncharacterized protein</fullName>
    </submittedName>
</protein>
<evidence type="ECO:0000313" key="1">
    <source>
        <dbReference type="EMBL" id="CAI4016839.1"/>
    </source>
</evidence>
<reference evidence="1" key="1">
    <citation type="submission" date="2022-10" db="EMBL/GenBank/DDBJ databases">
        <authorList>
            <person name="Chen Y."/>
            <person name="Dougan E. K."/>
            <person name="Chan C."/>
            <person name="Rhodes N."/>
            <person name="Thang M."/>
        </authorList>
    </citation>
    <scope>NUCLEOTIDE SEQUENCE</scope>
</reference>